<dbReference type="GO" id="GO:0007229">
    <property type="term" value="P:integrin-mediated signaling pathway"/>
    <property type="evidence" value="ECO:0007669"/>
    <property type="project" value="UniProtKB-KW"/>
</dbReference>
<dbReference type="GO" id="GO:0008270">
    <property type="term" value="F:zinc ion binding"/>
    <property type="evidence" value="ECO:0007669"/>
    <property type="project" value="InterPro"/>
</dbReference>
<sequence>MARRPRQTEKCNYGHCSDGFVWRPDPWLQCEGRCQSAKQKRKLRCYTLQGQKVPNNKCNPSMKPQKRRRCSNSPKCHPESCLDFHSLQNRKDDGDYQIYIKGRMITVYCHGMNTRNPQEYINLTERNFAVIYSSALNFKITSSDSCLSNDVTNECDCSRNDYGYTEYFKVALNRTSLTLITDDFTFSTTFYGKPVPYATAGDCFRRPTCPQGAFSVSLKGTDFYVASSAKWMSNSGSIHATIHRTENDQVIHGKCGGFCDTCGPDPKLGLALDVFMFT</sequence>
<name>A0A087U069_STEMI</name>
<proteinExistence type="predicted"/>
<dbReference type="Pfam" id="PF08685">
    <property type="entry name" value="GON"/>
    <property type="match status" value="1"/>
</dbReference>
<dbReference type="PROSITE" id="PS50092">
    <property type="entry name" value="TSP1"/>
    <property type="match status" value="1"/>
</dbReference>
<evidence type="ECO:0000256" key="1">
    <source>
        <dbReference type="ARBA" id="ARBA00022723"/>
    </source>
</evidence>
<keyword evidence="3" id="KW-0401">Integrin</keyword>
<feature type="domain" description="GON" evidence="2">
    <location>
        <begin position="77"/>
        <end position="275"/>
    </location>
</feature>
<dbReference type="Proteomes" id="UP000054359">
    <property type="component" value="Unassembled WGS sequence"/>
</dbReference>
<feature type="non-terminal residue" evidence="3">
    <location>
        <position position="278"/>
    </location>
</feature>
<keyword evidence="4" id="KW-1185">Reference proteome</keyword>
<dbReference type="PROSITE" id="PS51046">
    <property type="entry name" value="GON"/>
    <property type="match status" value="1"/>
</dbReference>
<dbReference type="EMBL" id="KK117542">
    <property type="protein sequence ID" value="KFM70758.1"/>
    <property type="molecule type" value="Genomic_DNA"/>
</dbReference>
<protein>
    <submittedName>
        <fullName evidence="3">A disintegrin and metalloproteinase with thrombospondin motifs 9</fullName>
    </submittedName>
</protein>
<accession>A0A087U069</accession>
<gene>
    <name evidence="3" type="ORF">X975_10283</name>
</gene>
<dbReference type="GO" id="GO:0004222">
    <property type="term" value="F:metalloendopeptidase activity"/>
    <property type="evidence" value="ECO:0007669"/>
    <property type="project" value="InterPro"/>
</dbReference>
<reference evidence="3 4" key="1">
    <citation type="submission" date="2013-11" db="EMBL/GenBank/DDBJ databases">
        <title>Genome sequencing of Stegodyphus mimosarum.</title>
        <authorList>
            <person name="Bechsgaard J."/>
        </authorList>
    </citation>
    <scope>NUCLEOTIDE SEQUENCE [LARGE SCALE GENOMIC DNA]</scope>
</reference>
<evidence type="ECO:0000259" key="2">
    <source>
        <dbReference type="PROSITE" id="PS51046"/>
    </source>
</evidence>
<evidence type="ECO:0000313" key="3">
    <source>
        <dbReference type="EMBL" id="KFM70758.1"/>
    </source>
</evidence>
<dbReference type="OrthoDB" id="5855429at2759"/>
<dbReference type="InterPro" id="IPR012314">
    <property type="entry name" value="Pept_M12B_GON-ADAMTSs"/>
</dbReference>
<keyword evidence="1" id="KW-0479">Metal-binding</keyword>
<dbReference type="STRING" id="407821.A0A087U069"/>
<evidence type="ECO:0000313" key="4">
    <source>
        <dbReference type="Proteomes" id="UP000054359"/>
    </source>
</evidence>
<dbReference type="OMA" id="IHATIHR"/>
<dbReference type="InterPro" id="IPR000884">
    <property type="entry name" value="TSP1_rpt"/>
</dbReference>
<dbReference type="Pfam" id="PF19030">
    <property type="entry name" value="TSP1_ADAMTS"/>
    <property type="match status" value="1"/>
</dbReference>
<dbReference type="AlphaFoldDB" id="A0A087U069"/>
<organism evidence="3 4">
    <name type="scientific">Stegodyphus mimosarum</name>
    <name type="common">African social velvet spider</name>
    <dbReference type="NCBI Taxonomy" id="407821"/>
    <lineage>
        <taxon>Eukaryota</taxon>
        <taxon>Metazoa</taxon>
        <taxon>Ecdysozoa</taxon>
        <taxon>Arthropoda</taxon>
        <taxon>Chelicerata</taxon>
        <taxon>Arachnida</taxon>
        <taxon>Araneae</taxon>
        <taxon>Araneomorphae</taxon>
        <taxon>Entelegynae</taxon>
        <taxon>Eresoidea</taxon>
        <taxon>Eresidae</taxon>
        <taxon>Stegodyphus</taxon>
    </lineage>
</organism>